<gene>
    <name evidence="1" type="ORF">OJ254_00770</name>
</gene>
<dbReference type="RefSeq" id="WP_265360841.1">
    <property type="nucleotide sequence ID" value="NZ_CP110636.1"/>
</dbReference>
<proteinExistence type="predicted"/>
<name>A0ABY6P680_9ACTN</name>
<protein>
    <submittedName>
        <fullName evidence="1">Uncharacterized protein</fullName>
    </submittedName>
</protein>
<dbReference type="Proteomes" id="UP001164959">
    <property type="component" value="Chromosome"/>
</dbReference>
<evidence type="ECO:0000313" key="2">
    <source>
        <dbReference type="Proteomes" id="UP001164959"/>
    </source>
</evidence>
<dbReference type="EMBL" id="CP110636">
    <property type="protein sequence ID" value="UZJ29294.1"/>
    <property type="molecule type" value="Genomic_DNA"/>
</dbReference>
<keyword evidence="2" id="KW-1185">Reference proteome</keyword>
<evidence type="ECO:0000313" key="1">
    <source>
        <dbReference type="EMBL" id="UZJ29294.1"/>
    </source>
</evidence>
<sequence length="72" mass="7644">MQSLIMQPEGFDPADPDLLPGSVGEALDVHARRLGADPQTLRLMLAPLAFAEGEGLPVQLLVPWRAPSPDGT</sequence>
<organism evidence="1 2">
    <name type="scientific">Streptomyces endophytica</name>
    <dbReference type="NCBI Taxonomy" id="2991496"/>
    <lineage>
        <taxon>Bacteria</taxon>
        <taxon>Bacillati</taxon>
        <taxon>Actinomycetota</taxon>
        <taxon>Actinomycetes</taxon>
        <taxon>Kitasatosporales</taxon>
        <taxon>Streptomycetaceae</taxon>
        <taxon>Streptomyces</taxon>
    </lineage>
</organism>
<accession>A0ABY6P680</accession>
<reference evidence="1" key="1">
    <citation type="submission" date="2022-11" db="EMBL/GenBank/DDBJ databases">
        <title>Identification and genomic analyses of a novel endophytic actinobacterium Streptomyces endophytica sp. nov. with potential for biocontrol of Yam anthracnose.</title>
        <authorList>
            <person name="Huang X."/>
        </authorList>
    </citation>
    <scope>NUCLEOTIDE SEQUENCE</scope>
    <source>
        <strain evidence="1">HNM0140</strain>
    </source>
</reference>